<dbReference type="Pfam" id="PF16036">
    <property type="entry name" value="Chalcone_3"/>
    <property type="match status" value="1"/>
</dbReference>
<dbReference type="PANTHER" id="PTHR14237:SF19">
    <property type="entry name" value="MITOCHONDRIAL AMIDOXIME REDUCING COMPONENT 1"/>
    <property type="match status" value="1"/>
</dbReference>
<feature type="signal peptide" evidence="1">
    <location>
        <begin position="1"/>
        <end position="20"/>
    </location>
</feature>
<keyword evidence="4" id="KW-1185">Reference proteome</keyword>
<keyword evidence="1" id="KW-0732">Signal</keyword>
<organism evidence="3 4">
    <name type="scientific">Nitzschia inconspicua</name>
    <dbReference type="NCBI Taxonomy" id="303405"/>
    <lineage>
        <taxon>Eukaryota</taxon>
        <taxon>Sar</taxon>
        <taxon>Stramenopiles</taxon>
        <taxon>Ochrophyta</taxon>
        <taxon>Bacillariophyta</taxon>
        <taxon>Bacillariophyceae</taxon>
        <taxon>Bacillariophycidae</taxon>
        <taxon>Bacillariales</taxon>
        <taxon>Bacillariaceae</taxon>
        <taxon>Nitzschia</taxon>
    </lineage>
</organism>
<reference evidence="3" key="1">
    <citation type="journal article" date="2021" name="Sci. Rep.">
        <title>Diploid genomic architecture of Nitzschia inconspicua, an elite biomass production diatom.</title>
        <authorList>
            <person name="Oliver A."/>
            <person name="Podell S."/>
            <person name="Pinowska A."/>
            <person name="Traller J.C."/>
            <person name="Smith S.R."/>
            <person name="McClure R."/>
            <person name="Beliaev A."/>
            <person name="Bohutskyi P."/>
            <person name="Hill E.A."/>
            <person name="Rabines A."/>
            <person name="Zheng H."/>
            <person name="Allen L.Z."/>
            <person name="Kuo A."/>
            <person name="Grigoriev I.V."/>
            <person name="Allen A.E."/>
            <person name="Hazlebeck D."/>
            <person name="Allen E.E."/>
        </authorList>
    </citation>
    <scope>NUCLEOTIDE SEQUENCE</scope>
    <source>
        <strain evidence="3">Hildebrandi</strain>
    </source>
</reference>
<evidence type="ECO:0000313" key="4">
    <source>
        <dbReference type="Proteomes" id="UP000693970"/>
    </source>
</evidence>
<dbReference type="Proteomes" id="UP000693970">
    <property type="component" value="Unassembled WGS sequence"/>
</dbReference>
<dbReference type="PANTHER" id="PTHR14237">
    <property type="entry name" value="MOLYBDOPTERIN COFACTOR SULFURASE MOSC"/>
    <property type="match status" value="1"/>
</dbReference>
<feature type="chain" id="PRO_5039948839" evidence="1">
    <location>
        <begin position="21"/>
        <end position="539"/>
    </location>
</feature>
<dbReference type="InterPro" id="IPR005302">
    <property type="entry name" value="MoCF_Sase_C"/>
</dbReference>
<dbReference type="InterPro" id="IPR016087">
    <property type="entry name" value="Chalcone_isomerase"/>
</dbReference>
<proteinExistence type="predicted"/>
<dbReference type="OrthoDB" id="17255at2759"/>
<protein>
    <submittedName>
        <fullName evidence="3">MOSC domain containing protein</fullName>
    </submittedName>
</protein>
<dbReference type="GO" id="GO:0030151">
    <property type="term" value="F:molybdenum ion binding"/>
    <property type="evidence" value="ECO:0007669"/>
    <property type="project" value="InterPro"/>
</dbReference>
<dbReference type="PROSITE" id="PS51340">
    <property type="entry name" value="MOSC"/>
    <property type="match status" value="1"/>
</dbReference>
<dbReference type="EMBL" id="JAGRRH010000013">
    <property type="protein sequence ID" value="KAG7359472.1"/>
    <property type="molecule type" value="Genomic_DNA"/>
</dbReference>
<accession>A0A9K3PTU9</accession>
<evidence type="ECO:0000259" key="2">
    <source>
        <dbReference type="PROSITE" id="PS51340"/>
    </source>
</evidence>
<feature type="domain" description="MOSC" evidence="2">
    <location>
        <begin position="368"/>
        <end position="523"/>
    </location>
</feature>
<evidence type="ECO:0000256" key="1">
    <source>
        <dbReference type="SAM" id="SignalP"/>
    </source>
</evidence>
<evidence type="ECO:0000313" key="3">
    <source>
        <dbReference type="EMBL" id="KAG7359472.1"/>
    </source>
</evidence>
<dbReference type="AlphaFoldDB" id="A0A9K3PTU9"/>
<dbReference type="Pfam" id="PF03473">
    <property type="entry name" value="MOSC"/>
    <property type="match status" value="1"/>
</dbReference>
<gene>
    <name evidence="3" type="ORF">IV203_034570</name>
</gene>
<reference evidence="3" key="2">
    <citation type="submission" date="2021-04" db="EMBL/GenBank/DDBJ databases">
        <authorList>
            <person name="Podell S."/>
        </authorList>
    </citation>
    <scope>NUCLEOTIDE SEQUENCE</scope>
    <source>
        <strain evidence="3">Hildebrandi</strain>
    </source>
</reference>
<name>A0A9K3PTU9_9STRA</name>
<dbReference type="InterPro" id="IPR005303">
    <property type="entry name" value="MOCOS_middle"/>
</dbReference>
<sequence length="539" mass="59707">MRRRFSDILSIFISLYFAAATVDGAVSKKIKEPRTGIVFDSKVQNLSLEKLGVRTKGPLKVYAVGQYGKSSSHNNKPNNAFVLKMYMSISREKMSSALMDALKPRCKTFGCDANQDTEFQDMVLQALPSEGAKSGTVLTFTTFGNKVALTVNGKAAGKVSGKAIAKAFAAIYTDSKAVCTMNPIVEKDESESFDRDKNVPGIVTAILAFLFALYTTYNPYRNKSGNLVISELNIYPIKSCAEQSVDSAVVTPRGFKGDRIAMVVDSDKVCCTTRDTDKVKLFHVQPQINFPDCSTMTLSYKGEQSPLTVKLESIDTTLVACSHNEAPGKLMLSDLGNTAASWIANATGIQGSRLVSTDNEEYDRICLINPGQGDPIPTSNSKAPVSLSDEAPFLLTNQASLDDLNERLLKRGHLPIDMRRFRPNLVVDAFQPWIEDTWKKIRIGGKVEFFVWQRCGRCIMTTIDRDSLTRAPKGEPLSTLNTFREGAKGQRNFGMHLIPDVATLRDDDEANWTVHVGDTIQVLEYDMDRMKEWESKFEN</sequence>
<comment type="caution">
    <text evidence="3">The sequence shown here is derived from an EMBL/GenBank/DDBJ whole genome shotgun (WGS) entry which is preliminary data.</text>
</comment>
<dbReference type="GO" id="GO:0030170">
    <property type="term" value="F:pyridoxal phosphate binding"/>
    <property type="evidence" value="ECO:0007669"/>
    <property type="project" value="InterPro"/>
</dbReference>
<dbReference type="GO" id="GO:0003824">
    <property type="term" value="F:catalytic activity"/>
    <property type="evidence" value="ECO:0007669"/>
    <property type="project" value="InterPro"/>
</dbReference>
<dbReference type="Pfam" id="PF03476">
    <property type="entry name" value="MOSC_N"/>
    <property type="match status" value="1"/>
</dbReference>